<gene>
    <name evidence="2" type="ORF">FG476_05420</name>
</gene>
<comment type="caution">
    <text evidence="2">The sequence shown here is derived from an EMBL/GenBank/DDBJ whole genome shotgun (WGS) entry which is preliminary data.</text>
</comment>
<keyword evidence="1" id="KW-0472">Membrane</keyword>
<evidence type="ECO:0000256" key="1">
    <source>
        <dbReference type="SAM" id="Phobius"/>
    </source>
</evidence>
<dbReference type="AlphaFoldDB" id="A0A9Q4QS35"/>
<evidence type="ECO:0000313" key="2">
    <source>
        <dbReference type="EMBL" id="MRU23529.1"/>
    </source>
</evidence>
<name>A0A9Q4QS35_XYLFS</name>
<dbReference type="Proteomes" id="UP000474061">
    <property type="component" value="Unassembled WGS sequence"/>
</dbReference>
<dbReference type="EMBL" id="VDCJ01000340">
    <property type="protein sequence ID" value="MRU23529.1"/>
    <property type="molecule type" value="Genomic_DNA"/>
</dbReference>
<reference evidence="2" key="1">
    <citation type="submission" date="2019-05" db="EMBL/GenBank/DDBJ databases">
        <authorList>
            <person name="Castillo A."/>
            <person name="Giampetruzzi A."/>
            <person name="Landa B."/>
            <person name="Saponari M."/>
            <person name="Almeida R.P.P."/>
            <person name="Moralejo E."/>
            <person name="Marco-Noales E."/>
            <person name="Velasco-Amo M.P."/>
            <person name="Roman-Ecija M."/>
            <person name="Navarro I."/>
            <person name="Monterde A."/>
            <person name="Barbe S."/>
        </authorList>
    </citation>
    <scope>NUCLEOTIDE SEQUENCE</scope>
    <source>
        <strain evidence="2">XYL1981</strain>
    </source>
</reference>
<protein>
    <submittedName>
        <fullName evidence="2">Uncharacterized protein</fullName>
    </submittedName>
</protein>
<evidence type="ECO:0000313" key="3">
    <source>
        <dbReference type="Proteomes" id="UP000474061"/>
    </source>
</evidence>
<proteinExistence type="predicted"/>
<organism evidence="2 3">
    <name type="scientific">Xylella fastidiosa subsp. multiplex</name>
    <dbReference type="NCBI Taxonomy" id="644357"/>
    <lineage>
        <taxon>Bacteria</taxon>
        <taxon>Pseudomonadati</taxon>
        <taxon>Pseudomonadota</taxon>
        <taxon>Gammaproteobacteria</taxon>
        <taxon>Lysobacterales</taxon>
        <taxon>Lysobacteraceae</taxon>
        <taxon>Xylella</taxon>
    </lineage>
</organism>
<sequence length="100" mass="11848">MANKFFSQVHDFLMHKILRRYRGLLSMQLNRMIDVCVVTNFLIVSFCKSLGNSDSQSRRINALLHYVLGVLWILCLSYIKWMLPMSCLVQVLWHRDKVMI</sequence>
<accession>A0A9Q4QS35</accession>
<reference evidence="2" key="2">
    <citation type="journal article" date="2020" name="Appl. Environ. Microbiol.">
        <title>Multiple intercontinental introductions associated with the emergence of a plant pathogen in Europe.</title>
        <authorList>
            <person name="Landa B.B."/>
            <person name="Castillo A.I."/>
            <person name="Giampetruzzi A."/>
            <person name="Kahn A."/>
            <person name="Roman-Ecija M."/>
            <person name="Velasco-Amo M.P."/>
            <person name="Navas-Cortes J.A."/>
            <person name="Marco-Noales E."/>
            <person name="Barbe S."/>
            <person name="Moralejo E."/>
            <person name="Coletta-Filho H.D."/>
            <person name="Saldarelli P."/>
            <person name="Saponari M."/>
            <person name="Almeida R.P.P."/>
        </authorList>
    </citation>
    <scope>NUCLEOTIDE SEQUENCE</scope>
    <source>
        <strain evidence="2">XYL1981</strain>
    </source>
</reference>
<feature type="transmembrane region" description="Helical" evidence="1">
    <location>
        <begin position="63"/>
        <end position="83"/>
    </location>
</feature>
<keyword evidence="1" id="KW-0812">Transmembrane</keyword>
<keyword evidence="1" id="KW-1133">Transmembrane helix</keyword>